<dbReference type="AlphaFoldDB" id="I4C4D3"/>
<dbReference type="PANTHER" id="PTHR44520:SF2">
    <property type="entry name" value="RESPONSE REGULATOR RCP1"/>
    <property type="match status" value="1"/>
</dbReference>
<name>I4C4D3_DESTA</name>
<dbReference type="PANTHER" id="PTHR44520">
    <property type="entry name" value="RESPONSE REGULATOR RCP1-RELATED"/>
    <property type="match status" value="1"/>
</dbReference>
<proteinExistence type="predicted"/>
<dbReference type="HOGENOM" id="CLU_000445_69_17_7"/>
<dbReference type="InterPro" id="IPR052893">
    <property type="entry name" value="TCS_response_regulator"/>
</dbReference>
<dbReference type="PATRIC" id="fig|706587.4.peg.1959"/>
<dbReference type="STRING" id="706587.Desti_1714"/>
<feature type="modified residue" description="4-aspartylphosphate" evidence="1">
    <location>
        <position position="72"/>
    </location>
</feature>
<organism evidence="3 4">
    <name type="scientific">Desulfomonile tiedjei (strain ATCC 49306 / DSM 6799 / DCB-1)</name>
    <dbReference type="NCBI Taxonomy" id="706587"/>
    <lineage>
        <taxon>Bacteria</taxon>
        <taxon>Pseudomonadati</taxon>
        <taxon>Thermodesulfobacteriota</taxon>
        <taxon>Desulfomonilia</taxon>
        <taxon>Desulfomonilales</taxon>
        <taxon>Desulfomonilaceae</taxon>
        <taxon>Desulfomonile</taxon>
    </lineage>
</organism>
<feature type="domain" description="Response regulatory" evidence="2">
    <location>
        <begin position="14"/>
        <end position="139"/>
    </location>
</feature>
<dbReference type="EMBL" id="CP003360">
    <property type="protein sequence ID" value="AFM24424.1"/>
    <property type="molecule type" value="Genomic_DNA"/>
</dbReference>
<gene>
    <name evidence="3" type="ordered locus">Desti_1714</name>
</gene>
<dbReference type="CDD" id="cd17557">
    <property type="entry name" value="REC_Rcp-like"/>
    <property type="match status" value="1"/>
</dbReference>
<dbReference type="SUPFAM" id="SSF52172">
    <property type="entry name" value="CheY-like"/>
    <property type="match status" value="1"/>
</dbReference>
<reference evidence="4" key="1">
    <citation type="submission" date="2012-06" db="EMBL/GenBank/DDBJ databases">
        <title>Complete sequence of chromosome of Desulfomonile tiedjei DSM 6799.</title>
        <authorList>
            <person name="Lucas S."/>
            <person name="Copeland A."/>
            <person name="Lapidus A."/>
            <person name="Glavina del Rio T."/>
            <person name="Dalin E."/>
            <person name="Tice H."/>
            <person name="Bruce D."/>
            <person name="Goodwin L."/>
            <person name="Pitluck S."/>
            <person name="Peters L."/>
            <person name="Ovchinnikova G."/>
            <person name="Zeytun A."/>
            <person name="Lu M."/>
            <person name="Kyrpides N."/>
            <person name="Mavromatis K."/>
            <person name="Ivanova N."/>
            <person name="Brettin T."/>
            <person name="Detter J.C."/>
            <person name="Han C."/>
            <person name="Larimer F."/>
            <person name="Land M."/>
            <person name="Hauser L."/>
            <person name="Markowitz V."/>
            <person name="Cheng J.-F."/>
            <person name="Hugenholtz P."/>
            <person name="Woyke T."/>
            <person name="Wu D."/>
            <person name="Spring S."/>
            <person name="Schroeder M."/>
            <person name="Brambilla E."/>
            <person name="Klenk H.-P."/>
            <person name="Eisen J.A."/>
        </authorList>
    </citation>
    <scope>NUCLEOTIDE SEQUENCE [LARGE SCALE GENOMIC DNA]</scope>
    <source>
        <strain evidence="4">ATCC 49306 / DSM 6799 / DCB-1</strain>
    </source>
</reference>
<dbReference type="GO" id="GO:0000160">
    <property type="term" value="P:phosphorelay signal transduction system"/>
    <property type="evidence" value="ECO:0007669"/>
    <property type="project" value="InterPro"/>
</dbReference>
<dbReference type="InterPro" id="IPR001789">
    <property type="entry name" value="Sig_transdc_resp-reg_receiver"/>
</dbReference>
<dbReference type="Pfam" id="PF00072">
    <property type="entry name" value="Response_reg"/>
    <property type="match status" value="1"/>
</dbReference>
<dbReference type="PROSITE" id="PS50110">
    <property type="entry name" value="RESPONSE_REGULATORY"/>
    <property type="match status" value="1"/>
</dbReference>
<accession>I4C4D3</accession>
<protein>
    <submittedName>
        <fullName evidence="3">Response regulator containing a CheY-like receiver domain and an HD-GYP domain</fullName>
    </submittedName>
</protein>
<evidence type="ECO:0000313" key="3">
    <source>
        <dbReference type="EMBL" id="AFM24424.1"/>
    </source>
</evidence>
<dbReference type="RefSeq" id="WP_014809571.1">
    <property type="nucleotide sequence ID" value="NC_018025.1"/>
</dbReference>
<evidence type="ECO:0000313" key="4">
    <source>
        <dbReference type="Proteomes" id="UP000006055"/>
    </source>
</evidence>
<dbReference type="KEGG" id="dti:Desti_1714"/>
<dbReference type="Proteomes" id="UP000006055">
    <property type="component" value="Chromosome"/>
</dbReference>
<keyword evidence="4" id="KW-1185">Reference proteome</keyword>
<dbReference type="SMART" id="SM00448">
    <property type="entry name" value="REC"/>
    <property type="match status" value="1"/>
</dbReference>
<dbReference type="InterPro" id="IPR011006">
    <property type="entry name" value="CheY-like_superfamily"/>
</dbReference>
<dbReference type="eggNOG" id="COG3437">
    <property type="taxonomic scope" value="Bacteria"/>
</dbReference>
<sequence length="150" mass="17024">MTMDFPQADTDTLEILVVEDNPVDIHMMRQAILTWEIKINLRVARHGEEALNYLFRRGDYAEAVKPHLVILDLNLPRKNGREVLAEIRKVPATSDIPVIVLTTSDAESDARISFELGASLFYRKPEDLDAFLDVMASIQDFCRTLLNPPS</sequence>
<evidence type="ECO:0000256" key="1">
    <source>
        <dbReference type="PROSITE-ProRule" id="PRU00169"/>
    </source>
</evidence>
<evidence type="ECO:0000259" key="2">
    <source>
        <dbReference type="PROSITE" id="PS50110"/>
    </source>
</evidence>
<dbReference type="Gene3D" id="3.40.50.2300">
    <property type="match status" value="1"/>
</dbReference>
<keyword evidence="1" id="KW-0597">Phosphoprotein</keyword>